<dbReference type="EMBL" id="CP060635">
    <property type="protein sequence ID" value="QNM07720.1"/>
    <property type="molecule type" value="Genomic_DNA"/>
</dbReference>
<dbReference type="Proteomes" id="UP000515860">
    <property type="component" value="Chromosome"/>
</dbReference>
<evidence type="ECO:0000313" key="7">
    <source>
        <dbReference type="Proteomes" id="UP000515860"/>
    </source>
</evidence>
<evidence type="ECO:0000256" key="4">
    <source>
        <dbReference type="ARBA" id="ARBA00023163"/>
    </source>
</evidence>
<dbReference type="GO" id="GO:0003677">
    <property type="term" value="F:DNA binding"/>
    <property type="evidence" value="ECO:0007669"/>
    <property type="project" value="UniProtKB-KW"/>
</dbReference>
<dbReference type="PRINTS" id="PR00039">
    <property type="entry name" value="HTHLYSR"/>
</dbReference>
<dbReference type="PROSITE" id="PS50931">
    <property type="entry name" value="HTH_LYSR"/>
    <property type="match status" value="1"/>
</dbReference>
<dbReference type="InterPro" id="IPR000847">
    <property type="entry name" value="LysR_HTH_N"/>
</dbReference>
<accession>A0A7G9GA88</accession>
<dbReference type="AlphaFoldDB" id="A0A7G9GA88"/>
<gene>
    <name evidence="6" type="ORF">H9Q79_12430</name>
</gene>
<dbReference type="PANTHER" id="PTHR30346:SF0">
    <property type="entry name" value="HCA OPERON TRANSCRIPTIONAL ACTIVATOR HCAR"/>
    <property type="match status" value="1"/>
</dbReference>
<keyword evidence="7" id="KW-1185">Reference proteome</keyword>
<dbReference type="GO" id="GO:0003700">
    <property type="term" value="F:DNA-binding transcription factor activity"/>
    <property type="evidence" value="ECO:0007669"/>
    <property type="project" value="InterPro"/>
</dbReference>
<reference evidence="6 7" key="1">
    <citation type="submission" date="2020-08" db="EMBL/GenBank/DDBJ databases">
        <authorList>
            <person name="Liu C."/>
            <person name="Sun Q."/>
        </authorList>
    </citation>
    <scope>NUCLEOTIDE SEQUENCE [LARGE SCALE GENOMIC DNA]</scope>
    <source>
        <strain evidence="6 7">NSJ-29</strain>
    </source>
</reference>
<evidence type="ECO:0000256" key="2">
    <source>
        <dbReference type="ARBA" id="ARBA00023015"/>
    </source>
</evidence>
<feature type="domain" description="HTH lysR-type" evidence="5">
    <location>
        <begin position="9"/>
        <end position="66"/>
    </location>
</feature>
<dbReference type="PANTHER" id="PTHR30346">
    <property type="entry name" value="TRANSCRIPTIONAL DUAL REGULATOR HCAR-RELATED"/>
    <property type="match status" value="1"/>
</dbReference>
<evidence type="ECO:0000256" key="3">
    <source>
        <dbReference type="ARBA" id="ARBA00023125"/>
    </source>
</evidence>
<evidence type="ECO:0000256" key="1">
    <source>
        <dbReference type="ARBA" id="ARBA00009437"/>
    </source>
</evidence>
<comment type="similarity">
    <text evidence="1">Belongs to the LysR transcriptional regulatory family.</text>
</comment>
<dbReference type="SUPFAM" id="SSF46785">
    <property type="entry name" value="Winged helix' DNA-binding domain"/>
    <property type="match status" value="1"/>
</dbReference>
<evidence type="ECO:0000313" key="6">
    <source>
        <dbReference type="EMBL" id="QNM07720.1"/>
    </source>
</evidence>
<protein>
    <submittedName>
        <fullName evidence="6">LysR family transcriptional regulator</fullName>
    </submittedName>
</protein>
<dbReference type="KEGG" id="whj:H9Q79_12430"/>
<dbReference type="Pfam" id="PF03466">
    <property type="entry name" value="LysR_substrate"/>
    <property type="match status" value="1"/>
</dbReference>
<sequence>MRHVDFYDFNFSQIQMFLTLADTLSYTKTAEIFGVTQPTISRNIYKLEVSLGLQLFIRDTSKVILTPAGKSLYEDMVKLVHGITAAFQKAGTIQTGKKDVVIVAASSFWDPTAWLYPSIDYFHEKHPNIDVELICPKAKEGQSKLMNYECDVVLNTEYEEKFYADKPEMVNQVIIRAPFAVTMLKSNPLSSRKSVSLEDIKSLKLLMPGENVAPSFVDAVLSMYRKAGIKPLVDSYVNSADELYYRLRTNEEVYIADKYSRDRLDSRMVLVDLENSRNDILLKYRRDDMPDAGSLLFVNAIREWLEKNLN</sequence>
<dbReference type="InterPro" id="IPR036388">
    <property type="entry name" value="WH-like_DNA-bd_sf"/>
</dbReference>
<proteinExistence type="inferred from homology"/>
<dbReference type="Pfam" id="PF00126">
    <property type="entry name" value="HTH_1"/>
    <property type="match status" value="1"/>
</dbReference>
<evidence type="ECO:0000259" key="5">
    <source>
        <dbReference type="PROSITE" id="PS50931"/>
    </source>
</evidence>
<dbReference type="InterPro" id="IPR036390">
    <property type="entry name" value="WH_DNA-bd_sf"/>
</dbReference>
<keyword evidence="3" id="KW-0238">DNA-binding</keyword>
<dbReference type="RefSeq" id="WP_118643534.1">
    <property type="nucleotide sequence ID" value="NZ_CP060635.1"/>
</dbReference>
<dbReference type="Gene3D" id="1.10.10.10">
    <property type="entry name" value="Winged helix-like DNA-binding domain superfamily/Winged helix DNA-binding domain"/>
    <property type="match status" value="1"/>
</dbReference>
<keyword evidence="4" id="KW-0804">Transcription</keyword>
<organism evidence="6 7">
    <name type="scientific">Wansuia hejianensis</name>
    <dbReference type="NCBI Taxonomy" id="2763667"/>
    <lineage>
        <taxon>Bacteria</taxon>
        <taxon>Bacillati</taxon>
        <taxon>Bacillota</taxon>
        <taxon>Clostridia</taxon>
        <taxon>Lachnospirales</taxon>
        <taxon>Lachnospiraceae</taxon>
        <taxon>Wansuia</taxon>
    </lineage>
</organism>
<dbReference type="InterPro" id="IPR005119">
    <property type="entry name" value="LysR_subst-bd"/>
</dbReference>
<dbReference type="Gene3D" id="3.40.190.290">
    <property type="match status" value="1"/>
</dbReference>
<dbReference type="GO" id="GO:0032993">
    <property type="term" value="C:protein-DNA complex"/>
    <property type="evidence" value="ECO:0007669"/>
    <property type="project" value="TreeGrafter"/>
</dbReference>
<dbReference type="SUPFAM" id="SSF53850">
    <property type="entry name" value="Periplasmic binding protein-like II"/>
    <property type="match status" value="1"/>
</dbReference>
<keyword evidence="2" id="KW-0805">Transcription regulation</keyword>
<name>A0A7G9GA88_9FIRM</name>